<dbReference type="Proteomes" id="UP001151760">
    <property type="component" value="Unassembled WGS sequence"/>
</dbReference>
<comment type="caution">
    <text evidence="2">The sequence shown here is derived from an EMBL/GenBank/DDBJ whole genome shotgun (WGS) entry which is preliminary data.</text>
</comment>
<sequence>MPVWCRMFQQTLDGKAREWFDKLPPGSIDNWGDLQEKFLIRFGMLKACDKDPTEISKIVQKANETLPNFKERWVSESNTIPNVSELMQISSFMSSHKCPELAKHFSDSIPKTVDEILKRVDDYLRSEEAFRNTELPNGEFQQKYPPVQWIHHNDQNQHFLYGNHRRRSEHKPTFRAYERHTPYVPPQHSNQEFRRPRESRAVLTLDSLSSTPQEILETEHQLRLPQPAPLVGVPSKENLNRYCDYHNEKGHSTNDCFHLKQQLEKALESGKLNHLVKDVRQRGRTWQRNNGPQKSKVIDIVQLSGFSGEQVKPLGKIELDVCFGGVGLCQRAIMKFTIIPAPSPNNIILGCPGLKQLRAIPSTIHGMMKVPTLWVIATLMSQAPIIFECRREGKKQAVERPKETEPQEKPADMTGVPKRIINRSLNSNPSITSVSQKGEYFARKKVRRWTESGGCVSTSRKLIPRIRRTIIHCQKSTARLSQLWGFHSNAFSMLTRATTKYRWQRNTRRKPPSTRIKSQIGRNLEVYVDDMVVKSKSKREMLADIAETFDNLRRINMKLYQKKCSFGVLEGKFLGYMVTSEGIRDNPAKTKDIAEMQSPRTWGEMQILVGKLAALNRFLSQLAEKSLHFFETLKDITKENKHDYCWTEMAENAFQELKKMVLDLPARTTPLPKETLFVYLAASKEAVSVVLLVVRHRRQHPVHYVSRTLYEAELNYAPLEKMALALRHISRGLRRYFEAHPITVITDQPIKQILNKADTSGRLAPDFVELAAYNITYEPRSAIKGHILLDFINEVSVGSKTIVPRQNQYTIDHQKDCKEEWVLYIDGASSAKGSGVGLVLISPTKMEYTYALRLNFESTNNQAEYESLLVGLRIAKKMGVQSLSVNVDSKLVVSQINGNYKACKENMIRYLSKAKEYIGCFKIFKIQNIPRNKNQKADVLSKLSLVAFNHLTKEILMETLDVSSMDMEEINGVVEEEGETWMTPIVNCLEKGVWPEDQNEARALRMKIGKYVMEEGHASESKIGGGKGHLARYYWPMMYRDAREEIRKCDSCQIHSSIPKLPKTLMTSIMAPWPFFQWGMDVLGPLPEALRKYGLPKIIVMDNGTNFIHDPFKSWCSKLNITQINTAVPHPQANGLVERANRSLMEGIKTQLGREKKGWVDELPNVLWPHRTSLKTRNGKIPYGLTFGSEAVIPTEIGMPTHRTMMIKEGDDNEEEMRLNLDLLTERREAAAIREARYKMKMEQYYNKRVRPMSFKVGEYVYWKNEASRVENLGKLGPK</sequence>
<dbReference type="InterPro" id="IPR002156">
    <property type="entry name" value="RNaseH_domain"/>
</dbReference>
<dbReference type="InterPro" id="IPR043502">
    <property type="entry name" value="DNA/RNA_pol_sf"/>
</dbReference>
<dbReference type="Pfam" id="PF00078">
    <property type="entry name" value="RVT_1"/>
    <property type="match status" value="1"/>
</dbReference>
<accession>A0ABQ5CYB9</accession>
<dbReference type="Gene3D" id="3.30.70.270">
    <property type="match status" value="2"/>
</dbReference>
<keyword evidence="2" id="KW-0695">RNA-directed DNA polymerase</keyword>
<dbReference type="InterPro" id="IPR012337">
    <property type="entry name" value="RNaseH-like_sf"/>
</dbReference>
<reference evidence="2" key="2">
    <citation type="submission" date="2022-01" db="EMBL/GenBank/DDBJ databases">
        <authorList>
            <person name="Yamashiro T."/>
            <person name="Shiraishi A."/>
            <person name="Satake H."/>
            <person name="Nakayama K."/>
        </authorList>
    </citation>
    <scope>NUCLEOTIDE SEQUENCE</scope>
</reference>
<evidence type="ECO:0000313" key="2">
    <source>
        <dbReference type="EMBL" id="GJT29574.1"/>
    </source>
</evidence>
<dbReference type="CDD" id="cd09279">
    <property type="entry name" value="RNase_HI_like"/>
    <property type="match status" value="1"/>
</dbReference>
<dbReference type="InterPro" id="IPR043128">
    <property type="entry name" value="Rev_trsase/Diguanyl_cyclase"/>
</dbReference>
<dbReference type="PANTHER" id="PTHR48475">
    <property type="entry name" value="RIBONUCLEASE H"/>
    <property type="match status" value="1"/>
</dbReference>
<dbReference type="InterPro" id="IPR000477">
    <property type="entry name" value="RT_dom"/>
</dbReference>
<evidence type="ECO:0000313" key="3">
    <source>
        <dbReference type="Proteomes" id="UP001151760"/>
    </source>
</evidence>
<protein>
    <submittedName>
        <fullName evidence="2">Reverse transcriptase domain-containing protein</fullName>
    </submittedName>
</protein>
<name>A0ABQ5CYB9_9ASTR</name>
<organism evidence="2 3">
    <name type="scientific">Tanacetum coccineum</name>
    <dbReference type="NCBI Taxonomy" id="301880"/>
    <lineage>
        <taxon>Eukaryota</taxon>
        <taxon>Viridiplantae</taxon>
        <taxon>Streptophyta</taxon>
        <taxon>Embryophyta</taxon>
        <taxon>Tracheophyta</taxon>
        <taxon>Spermatophyta</taxon>
        <taxon>Magnoliopsida</taxon>
        <taxon>eudicotyledons</taxon>
        <taxon>Gunneridae</taxon>
        <taxon>Pentapetalae</taxon>
        <taxon>asterids</taxon>
        <taxon>campanulids</taxon>
        <taxon>Asterales</taxon>
        <taxon>Asteraceae</taxon>
        <taxon>Asteroideae</taxon>
        <taxon>Anthemideae</taxon>
        <taxon>Anthemidinae</taxon>
        <taxon>Tanacetum</taxon>
    </lineage>
</organism>
<feature type="domain" description="Integrase catalytic" evidence="1">
    <location>
        <begin position="1086"/>
        <end position="1190"/>
    </location>
</feature>
<dbReference type="GO" id="GO:0003964">
    <property type="term" value="F:RNA-directed DNA polymerase activity"/>
    <property type="evidence" value="ECO:0007669"/>
    <property type="project" value="UniProtKB-KW"/>
</dbReference>
<dbReference type="Pfam" id="PF03732">
    <property type="entry name" value="Retrotrans_gag"/>
    <property type="match status" value="1"/>
</dbReference>
<dbReference type="InterPro" id="IPR005162">
    <property type="entry name" value="Retrotrans_gag_dom"/>
</dbReference>
<dbReference type="InterPro" id="IPR041577">
    <property type="entry name" value="RT_RNaseH_2"/>
</dbReference>
<reference evidence="2" key="1">
    <citation type="journal article" date="2022" name="Int. J. Mol. Sci.">
        <title>Draft Genome of Tanacetum Coccineum: Genomic Comparison of Closely Related Tanacetum-Family Plants.</title>
        <authorList>
            <person name="Yamashiro T."/>
            <person name="Shiraishi A."/>
            <person name="Nakayama K."/>
            <person name="Satake H."/>
        </authorList>
    </citation>
    <scope>NUCLEOTIDE SEQUENCE</scope>
</reference>
<dbReference type="PANTHER" id="PTHR48475:SF2">
    <property type="entry name" value="RIBONUCLEASE H"/>
    <property type="match status" value="1"/>
</dbReference>
<dbReference type="Gene3D" id="3.30.420.10">
    <property type="entry name" value="Ribonuclease H-like superfamily/Ribonuclease H"/>
    <property type="match status" value="2"/>
</dbReference>
<dbReference type="InterPro" id="IPR001584">
    <property type="entry name" value="Integrase_cat-core"/>
</dbReference>
<dbReference type="PROSITE" id="PS50994">
    <property type="entry name" value="INTEGRASE"/>
    <property type="match status" value="1"/>
</dbReference>
<dbReference type="Pfam" id="PF17919">
    <property type="entry name" value="RT_RNaseH_2"/>
    <property type="match status" value="1"/>
</dbReference>
<evidence type="ECO:0000259" key="1">
    <source>
        <dbReference type="PROSITE" id="PS50994"/>
    </source>
</evidence>
<keyword evidence="2" id="KW-0808">Transferase</keyword>
<dbReference type="SUPFAM" id="SSF53098">
    <property type="entry name" value="Ribonuclease H-like"/>
    <property type="match status" value="2"/>
</dbReference>
<dbReference type="Pfam" id="PF13456">
    <property type="entry name" value="RVT_3"/>
    <property type="match status" value="1"/>
</dbReference>
<gene>
    <name evidence="2" type="ORF">Tco_0909849</name>
</gene>
<dbReference type="EMBL" id="BQNB010014554">
    <property type="protein sequence ID" value="GJT29574.1"/>
    <property type="molecule type" value="Genomic_DNA"/>
</dbReference>
<proteinExistence type="predicted"/>
<keyword evidence="3" id="KW-1185">Reference proteome</keyword>
<dbReference type="InterPro" id="IPR036397">
    <property type="entry name" value="RNaseH_sf"/>
</dbReference>
<keyword evidence="2" id="KW-0548">Nucleotidyltransferase</keyword>
<dbReference type="SUPFAM" id="SSF56672">
    <property type="entry name" value="DNA/RNA polymerases"/>
    <property type="match status" value="1"/>
</dbReference>